<protein>
    <submittedName>
        <fullName evidence="1">Uncharacterized protein</fullName>
    </submittedName>
</protein>
<gene>
    <name evidence="1" type="ORF">EV650_5559</name>
</gene>
<dbReference type="OrthoDB" id="4760148at2"/>
<dbReference type="Proteomes" id="UP000295447">
    <property type="component" value="Unassembled WGS sequence"/>
</dbReference>
<dbReference type="RefSeq" id="WP_134121871.1">
    <property type="nucleotide sequence ID" value="NZ_SODF01000002.1"/>
</dbReference>
<accession>A0A4R7ZNP4</accession>
<dbReference type="NCBIfam" id="NF041064">
    <property type="entry name" value="DpdG"/>
    <property type="match status" value="1"/>
</dbReference>
<comment type="caution">
    <text evidence="1">The sequence shown here is derived from an EMBL/GenBank/DDBJ whole genome shotgun (WGS) entry which is preliminary data.</text>
</comment>
<name>A0A4R7ZNP4_9ACTN</name>
<dbReference type="InterPro" id="IPR049812">
    <property type="entry name" value="DpdG-like"/>
</dbReference>
<organism evidence="1 2">
    <name type="scientific">Kribbella kalugense</name>
    <dbReference type="NCBI Taxonomy" id="2512221"/>
    <lineage>
        <taxon>Bacteria</taxon>
        <taxon>Bacillati</taxon>
        <taxon>Actinomycetota</taxon>
        <taxon>Actinomycetes</taxon>
        <taxon>Propionibacteriales</taxon>
        <taxon>Kribbellaceae</taxon>
        <taxon>Kribbella</taxon>
    </lineage>
</organism>
<evidence type="ECO:0000313" key="2">
    <source>
        <dbReference type="Proteomes" id="UP000295447"/>
    </source>
</evidence>
<keyword evidence="2" id="KW-1185">Reference proteome</keyword>
<dbReference type="AlphaFoldDB" id="A0A4R7ZNP4"/>
<reference evidence="1 2" key="1">
    <citation type="submission" date="2019-03" db="EMBL/GenBank/DDBJ databases">
        <title>Genomic Encyclopedia of Type Strains, Phase III (KMG-III): the genomes of soil and plant-associated and newly described type strains.</title>
        <authorList>
            <person name="Whitman W."/>
        </authorList>
    </citation>
    <scope>NUCLEOTIDE SEQUENCE [LARGE SCALE GENOMIC DNA]</scope>
    <source>
        <strain evidence="1 2">VKM Ac-2570</strain>
    </source>
</reference>
<evidence type="ECO:0000313" key="1">
    <source>
        <dbReference type="EMBL" id="TDW18956.1"/>
    </source>
</evidence>
<proteinExistence type="predicted"/>
<sequence>MAVLNPPRVLPGLGRAIVNYLLDARRTPTEDELVAAFKPEGLNPGADAASGLRNTISALRAINILEEDADGALRIGPKVETFNTPYTTRQFRRVLQDRVFAIDQSGDLWATQAGERHTSGARDLHRALTWVLAQDALGRPLAWTDNVQAMQADQFKTRNNEAWAITNDTRWLATVRWILALGLATTSVVKDKNGIVPLPVIAVDDALDDFPNERLAIHDLLARLGRAIPVLHGGSIRSSMVARLGGDPDAGIKAECADSSIGQALRILEDRGRLAFEALPDADGIRLSRFDNARQTHVIIKAGGKK</sequence>
<dbReference type="EMBL" id="SODF01000002">
    <property type="protein sequence ID" value="TDW18956.1"/>
    <property type="molecule type" value="Genomic_DNA"/>
</dbReference>